<dbReference type="Proteomes" id="UP000219338">
    <property type="component" value="Unassembled WGS sequence"/>
</dbReference>
<dbReference type="PANTHER" id="PTHR31668">
    <property type="entry name" value="GLUCOSE TRANSPORT TRANSCRIPTION REGULATOR RGT1-RELATED-RELATED"/>
    <property type="match status" value="1"/>
</dbReference>
<keyword evidence="5" id="KW-0539">Nucleus</keyword>
<dbReference type="SMART" id="SM00906">
    <property type="entry name" value="Fungal_trans"/>
    <property type="match status" value="1"/>
</dbReference>
<dbReference type="GO" id="GO:0006351">
    <property type="term" value="P:DNA-templated transcription"/>
    <property type="evidence" value="ECO:0007669"/>
    <property type="project" value="InterPro"/>
</dbReference>
<dbReference type="EMBL" id="FUEG01000010">
    <property type="protein sequence ID" value="SJL09319.1"/>
    <property type="molecule type" value="Genomic_DNA"/>
</dbReference>
<protein>
    <recommendedName>
        <fullName evidence="7">Xylanolytic transcriptional activator regulatory domain-containing protein</fullName>
    </recommendedName>
</protein>
<evidence type="ECO:0000256" key="4">
    <source>
        <dbReference type="ARBA" id="ARBA00023163"/>
    </source>
</evidence>
<accession>A0A284RKN8</accession>
<dbReference type="GO" id="GO:0003677">
    <property type="term" value="F:DNA binding"/>
    <property type="evidence" value="ECO:0007669"/>
    <property type="project" value="UniProtKB-KW"/>
</dbReference>
<dbReference type="STRING" id="47428.A0A284RKN8"/>
<evidence type="ECO:0000313" key="8">
    <source>
        <dbReference type="EMBL" id="SJL09319.1"/>
    </source>
</evidence>
<dbReference type="OMA" id="IAINWWD"/>
<dbReference type="GO" id="GO:0000981">
    <property type="term" value="F:DNA-binding transcription factor activity, RNA polymerase II-specific"/>
    <property type="evidence" value="ECO:0007669"/>
    <property type="project" value="InterPro"/>
</dbReference>
<evidence type="ECO:0000313" key="9">
    <source>
        <dbReference type="Proteomes" id="UP000219338"/>
    </source>
</evidence>
<proteinExistence type="predicted"/>
<organism evidence="8 9">
    <name type="scientific">Armillaria ostoyae</name>
    <name type="common">Armillaria root rot fungus</name>
    <dbReference type="NCBI Taxonomy" id="47428"/>
    <lineage>
        <taxon>Eukaryota</taxon>
        <taxon>Fungi</taxon>
        <taxon>Dikarya</taxon>
        <taxon>Basidiomycota</taxon>
        <taxon>Agaricomycotina</taxon>
        <taxon>Agaricomycetes</taxon>
        <taxon>Agaricomycetidae</taxon>
        <taxon>Agaricales</taxon>
        <taxon>Marasmiineae</taxon>
        <taxon>Physalacriaceae</taxon>
        <taxon>Armillaria</taxon>
    </lineage>
</organism>
<name>A0A284RKN8_ARMOS</name>
<evidence type="ECO:0000256" key="2">
    <source>
        <dbReference type="ARBA" id="ARBA00023015"/>
    </source>
</evidence>
<dbReference type="GO" id="GO:0008270">
    <property type="term" value="F:zinc ion binding"/>
    <property type="evidence" value="ECO:0007669"/>
    <property type="project" value="InterPro"/>
</dbReference>
<reference evidence="9" key="1">
    <citation type="journal article" date="2017" name="Nat. Ecol. Evol.">
        <title>Genome expansion and lineage-specific genetic innovations in the forest pathogenic fungi Armillaria.</title>
        <authorList>
            <person name="Sipos G."/>
            <person name="Prasanna A.N."/>
            <person name="Walter M.C."/>
            <person name="O'Connor E."/>
            <person name="Balint B."/>
            <person name="Krizsan K."/>
            <person name="Kiss B."/>
            <person name="Hess J."/>
            <person name="Varga T."/>
            <person name="Slot J."/>
            <person name="Riley R."/>
            <person name="Boka B."/>
            <person name="Rigling D."/>
            <person name="Barry K."/>
            <person name="Lee J."/>
            <person name="Mihaltcheva S."/>
            <person name="LaButti K."/>
            <person name="Lipzen A."/>
            <person name="Waldron R."/>
            <person name="Moloney N.M."/>
            <person name="Sperisen C."/>
            <person name="Kredics L."/>
            <person name="Vagvoelgyi C."/>
            <person name="Patrignani A."/>
            <person name="Fitzpatrick D."/>
            <person name="Nagy I."/>
            <person name="Doyle S."/>
            <person name="Anderson J.B."/>
            <person name="Grigoriev I.V."/>
            <person name="Gueldener U."/>
            <person name="Muensterkoetter M."/>
            <person name="Nagy L.G."/>
        </authorList>
    </citation>
    <scope>NUCLEOTIDE SEQUENCE [LARGE SCALE GENOMIC DNA]</scope>
    <source>
        <strain evidence="9">C18/9</strain>
    </source>
</reference>
<evidence type="ECO:0000259" key="7">
    <source>
        <dbReference type="SMART" id="SM00906"/>
    </source>
</evidence>
<dbReference type="Pfam" id="PF04082">
    <property type="entry name" value="Fungal_trans"/>
    <property type="match status" value="1"/>
</dbReference>
<keyword evidence="2" id="KW-0805">Transcription regulation</keyword>
<keyword evidence="4" id="KW-0804">Transcription</keyword>
<dbReference type="InterPro" id="IPR001138">
    <property type="entry name" value="Zn2Cys6_DnaBD"/>
</dbReference>
<keyword evidence="9" id="KW-1185">Reference proteome</keyword>
<evidence type="ECO:0000256" key="1">
    <source>
        <dbReference type="ARBA" id="ARBA00022723"/>
    </source>
</evidence>
<feature type="domain" description="Xylanolytic transcriptional activator regulatory" evidence="7">
    <location>
        <begin position="306"/>
        <end position="378"/>
    </location>
</feature>
<dbReference type="InterPro" id="IPR036864">
    <property type="entry name" value="Zn2-C6_fun-type_DNA-bd_sf"/>
</dbReference>
<evidence type="ECO:0000256" key="5">
    <source>
        <dbReference type="ARBA" id="ARBA00023242"/>
    </source>
</evidence>
<evidence type="ECO:0000256" key="3">
    <source>
        <dbReference type="ARBA" id="ARBA00023125"/>
    </source>
</evidence>
<gene>
    <name evidence="8" type="ORF">ARMOST_12696</name>
</gene>
<feature type="compositionally biased region" description="Low complexity" evidence="6">
    <location>
        <begin position="70"/>
        <end position="82"/>
    </location>
</feature>
<sequence length="722" mass="80193">MLDPQGEQPETEEAFVVRMKAARACDLCRRKRRRCEPLPKKNCLQGKQECTWVLPISETRHKRRAHVQNSPPGDDSDSPQSSKRPRHPLMRQDSPVILGGNIFSMVSSISSPKPSFGYALSETKLRGPTTITHMMHSTSTFPTELLDAHDKKHRTYAEMQQHAGDAIIRVASLDLNSGSHPSSPSLREIDSVSKLPAPAHLEPALIERLIRFYFDVHAPSFPVVSKDVFISSAPLSPVLVYAMVGISAMTLSSHAPKGTLEAIQTNMSALRRTEDFLSRSTLHEIQGHLLFALTMEMEQGSVGTAVWNSLGMAIRQAQELGLHRETASDDPADHVEARRNVWGGLIVADRWISAFYGLPMMIDLSDCDRIFPKDEGFKSLIELSILLGRVVKMCYTPTGVINVKDEQAQALANEIQSWLFALPPTLSCVNHSPEHAPISAGLLNLCYVAVQFFFVRPFMRLSHTADSLSFAITVADWQALTARARYGILWSEHHLDQLQAWSFSLYCLFICCLILYHTYYRSRRPEELAAILKGKDIMDRIYHPDCHARSKIAEVISLLSDAATNPREDAAMKRTSINPTRGVRLRKREPNLRWRADINSFAGDPDVENGEKPVPSHLVASPAADTPSAPIYSGNPLPYPIPINVNPSMHGLAAAANLYEPALTFLDNVTDSSQHSQWSTESVILLAFELRRISQSHIGLSVLVASCIDIATHQPVAYVKGS</sequence>
<dbReference type="AlphaFoldDB" id="A0A284RKN8"/>
<dbReference type="CDD" id="cd00067">
    <property type="entry name" value="GAL4"/>
    <property type="match status" value="1"/>
</dbReference>
<dbReference type="InterPro" id="IPR050797">
    <property type="entry name" value="Carb_Metab_Trans_Reg"/>
</dbReference>
<feature type="region of interest" description="Disordered" evidence="6">
    <location>
        <begin position="61"/>
        <end position="94"/>
    </location>
</feature>
<dbReference type="PANTHER" id="PTHR31668:SF26">
    <property type="entry name" value="GLUCOSE TRANSPORT TRANSCRIPTION REGULATOR RGT1-RELATED"/>
    <property type="match status" value="1"/>
</dbReference>
<dbReference type="OrthoDB" id="4161332at2759"/>
<dbReference type="CDD" id="cd12148">
    <property type="entry name" value="fungal_TF_MHR"/>
    <property type="match status" value="1"/>
</dbReference>
<keyword evidence="3" id="KW-0238">DNA-binding</keyword>
<keyword evidence="1" id="KW-0479">Metal-binding</keyword>
<dbReference type="InterPro" id="IPR007219">
    <property type="entry name" value="XnlR_reg_dom"/>
</dbReference>
<dbReference type="SUPFAM" id="SSF57701">
    <property type="entry name" value="Zn2/Cys6 DNA-binding domain"/>
    <property type="match status" value="1"/>
</dbReference>
<evidence type="ECO:0000256" key="6">
    <source>
        <dbReference type="SAM" id="MobiDB-lite"/>
    </source>
</evidence>